<name>A0A550BW13_9AGAR</name>
<organism evidence="1 2">
    <name type="scientific">Schizophyllum amplum</name>
    <dbReference type="NCBI Taxonomy" id="97359"/>
    <lineage>
        <taxon>Eukaryota</taxon>
        <taxon>Fungi</taxon>
        <taxon>Dikarya</taxon>
        <taxon>Basidiomycota</taxon>
        <taxon>Agaricomycotina</taxon>
        <taxon>Agaricomycetes</taxon>
        <taxon>Agaricomycetidae</taxon>
        <taxon>Agaricales</taxon>
        <taxon>Schizophyllaceae</taxon>
        <taxon>Schizophyllum</taxon>
    </lineage>
</organism>
<dbReference type="EMBL" id="VDMD01000060">
    <property type="protein sequence ID" value="TRM56750.1"/>
    <property type="molecule type" value="Genomic_DNA"/>
</dbReference>
<reference evidence="1 2" key="1">
    <citation type="journal article" date="2019" name="New Phytol.">
        <title>Comparative genomics reveals unique wood-decay strategies and fruiting body development in the Schizophyllaceae.</title>
        <authorList>
            <person name="Almasi E."/>
            <person name="Sahu N."/>
            <person name="Krizsan K."/>
            <person name="Balint B."/>
            <person name="Kovacs G.M."/>
            <person name="Kiss B."/>
            <person name="Cseklye J."/>
            <person name="Drula E."/>
            <person name="Henrissat B."/>
            <person name="Nagy I."/>
            <person name="Chovatia M."/>
            <person name="Adam C."/>
            <person name="LaButti K."/>
            <person name="Lipzen A."/>
            <person name="Riley R."/>
            <person name="Grigoriev I.V."/>
            <person name="Nagy L.G."/>
        </authorList>
    </citation>
    <scope>NUCLEOTIDE SEQUENCE [LARGE SCALE GENOMIC DNA]</scope>
    <source>
        <strain evidence="1 2">NL-1724</strain>
    </source>
</reference>
<sequence>MWCSRHRRPQVLVVIIIPRTSSRLEHASKLVIESLTSLGLHPSDGALSTTLMTRYTLRTAWTYVLRRKRMSGNTQLGVRYAGGRRPSF</sequence>
<comment type="caution">
    <text evidence="1">The sequence shown here is derived from an EMBL/GenBank/DDBJ whole genome shotgun (WGS) entry which is preliminary data.</text>
</comment>
<evidence type="ECO:0000313" key="1">
    <source>
        <dbReference type="EMBL" id="TRM56750.1"/>
    </source>
</evidence>
<accession>A0A550BW13</accession>
<proteinExistence type="predicted"/>
<gene>
    <name evidence="1" type="ORF">BD626DRAFT_241712</name>
</gene>
<evidence type="ECO:0000313" key="2">
    <source>
        <dbReference type="Proteomes" id="UP000320762"/>
    </source>
</evidence>
<dbReference type="Proteomes" id="UP000320762">
    <property type="component" value="Unassembled WGS sequence"/>
</dbReference>
<keyword evidence="2" id="KW-1185">Reference proteome</keyword>
<protein>
    <submittedName>
        <fullName evidence="1">Uncharacterized protein</fullName>
    </submittedName>
</protein>
<dbReference type="AlphaFoldDB" id="A0A550BW13"/>